<name>A0ABP8KHQ5_9MICO</name>
<evidence type="ECO:0000313" key="3">
    <source>
        <dbReference type="Proteomes" id="UP001500945"/>
    </source>
</evidence>
<comment type="caution">
    <text evidence="2">The sequence shown here is derived from an EMBL/GenBank/DDBJ whole genome shotgun (WGS) entry which is preliminary data.</text>
</comment>
<reference evidence="3" key="1">
    <citation type="journal article" date="2019" name="Int. J. Syst. Evol. Microbiol.">
        <title>The Global Catalogue of Microorganisms (GCM) 10K type strain sequencing project: providing services to taxonomists for standard genome sequencing and annotation.</title>
        <authorList>
            <consortium name="The Broad Institute Genomics Platform"/>
            <consortium name="The Broad Institute Genome Sequencing Center for Infectious Disease"/>
            <person name="Wu L."/>
            <person name="Ma J."/>
        </authorList>
    </citation>
    <scope>NUCLEOTIDE SEQUENCE [LARGE SCALE GENOMIC DNA]</scope>
    <source>
        <strain evidence="3">JCM 17809</strain>
    </source>
</reference>
<gene>
    <name evidence="2" type="ORF">GCM10023168_21920</name>
</gene>
<organism evidence="2 3">
    <name type="scientific">Fodinibacter luteus</name>
    <dbReference type="NCBI Taxonomy" id="552064"/>
    <lineage>
        <taxon>Bacteria</taxon>
        <taxon>Bacillati</taxon>
        <taxon>Actinomycetota</taxon>
        <taxon>Actinomycetes</taxon>
        <taxon>Micrococcales</taxon>
        <taxon>Intrasporangiaceae</taxon>
        <taxon>Fodinibacter (ex Wang et al. 2009)</taxon>
    </lineage>
</organism>
<dbReference type="Gene3D" id="3.40.50.720">
    <property type="entry name" value="NAD(P)-binding Rossmann-like Domain"/>
    <property type="match status" value="1"/>
</dbReference>
<dbReference type="SUPFAM" id="SSF51735">
    <property type="entry name" value="NAD(P)-binding Rossmann-fold domains"/>
    <property type="match status" value="1"/>
</dbReference>
<sequence>MTDQDAPPSTTARTVLVTGATGYIGSRLIPRLLRDGHTVRAAVTDLDKVRGRWWADRVELVRMDVLDAATVEEAVDGVDAVYYLIHGMGGADFALKDRASAENMAWAVAAAGVGTVVYLSGLVPDVPEEQLSEHITSRLEVERILSGASSGTRTLTLRAAIVSGSGSTSFEIVRQISERMPVQAVPGWMDSRVQPIAVVDVVEALAGALHAESESRSYDVGGPERMPYTTLLDRYAEAAGLSRPQVSVPGLPTDLVGVLAGAITDVPASTVEALVESLHHDMVCHDVDWTYDLLPEDYSLVGVDESFRRALALPDESVPVEERDPLGPMPGDPVWAGGQGGGLASAVAGARAVVTGLTGRLRTSPR</sequence>
<evidence type="ECO:0000313" key="2">
    <source>
        <dbReference type="EMBL" id="GAA4406668.1"/>
    </source>
</evidence>
<dbReference type="InterPro" id="IPR016040">
    <property type="entry name" value="NAD(P)-bd_dom"/>
</dbReference>
<keyword evidence="3" id="KW-1185">Reference proteome</keyword>
<feature type="domain" description="NAD(P)-binding" evidence="1">
    <location>
        <begin position="19"/>
        <end position="122"/>
    </location>
</feature>
<dbReference type="InterPro" id="IPR051783">
    <property type="entry name" value="NAD(P)-dependent_oxidoreduct"/>
</dbReference>
<protein>
    <recommendedName>
        <fullName evidence="1">NAD(P)-binding domain-containing protein</fullName>
    </recommendedName>
</protein>
<proteinExistence type="predicted"/>
<dbReference type="PANTHER" id="PTHR48079:SF6">
    <property type="entry name" value="NAD(P)-BINDING DOMAIN-CONTAINING PROTEIN-RELATED"/>
    <property type="match status" value="1"/>
</dbReference>
<dbReference type="PANTHER" id="PTHR48079">
    <property type="entry name" value="PROTEIN YEEZ"/>
    <property type="match status" value="1"/>
</dbReference>
<evidence type="ECO:0000259" key="1">
    <source>
        <dbReference type="Pfam" id="PF13460"/>
    </source>
</evidence>
<dbReference type="Pfam" id="PF13460">
    <property type="entry name" value="NAD_binding_10"/>
    <property type="match status" value="1"/>
</dbReference>
<dbReference type="EMBL" id="BAABGM010000013">
    <property type="protein sequence ID" value="GAA4406668.1"/>
    <property type="molecule type" value="Genomic_DNA"/>
</dbReference>
<dbReference type="Proteomes" id="UP001500945">
    <property type="component" value="Unassembled WGS sequence"/>
</dbReference>
<dbReference type="RefSeq" id="WP_345205709.1">
    <property type="nucleotide sequence ID" value="NZ_BAABGM010000013.1"/>
</dbReference>
<dbReference type="InterPro" id="IPR036291">
    <property type="entry name" value="NAD(P)-bd_dom_sf"/>
</dbReference>
<accession>A0ABP8KHQ5</accession>